<dbReference type="PANTHER" id="PTHR31346:SF11">
    <property type="entry name" value="ORGANELLE RRM DOMAIN-CONTAINING PROTEIN 1, CHLOROPLASTIC"/>
    <property type="match status" value="1"/>
</dbReference>
<proteinExistence type="predicted"/>
<dbReference type="InterPro" id="IPR039206">
    <property type="entry name" value="MORF/ORRM1/DAG-like"/>
</dbReference>
<evidence type="ECO:0000256" key="1">
    <source>
        <dbReference type="ARBA" id="ARBA00022946"/>
    </source>
</evidence>
<keyword evidence="2" id="KW-0694">RNA-binding</keyword>
<evidence type="ECO:0000313" key="6">
    <source>
        <dbReference type="Proteomes" id="UP000593564"/>
    </source>
</evidence>
<dbReference type="EMBL" id="JACBKZ010000001">
    <property type="protein sequence ID" value="KAF5959167.1"/>
    <property type="molecule type" value="Genomic_DNA"/>
</dbReference>
<evidence type="ECO:0000256" key="2">
    <source>
        <dbReference type="PROSITE-ProRule" id="PRU00176"/>
    </source>
</evidence>
<dbReference type="PANTHER" id="PTHR31346">
    <property type="entry name" value="MULTIPLE ORGANELLAR RNA EDITING FACTOR 2, CHLOROPLASTIC-RELATED-RELATED"/>
    <property type="match status" value="1"/>
</dbReference>
<dbReference type="FunFam" id="3.30.70.80:FF:000007">
    <property type="entry name" value="Organelle RRM domain-containing protein 1, chloroplastic"/>
    <property type="match status" value="1"/>
</dbReference>
<dbReference type="InterPro" id="IPR037045">
    <property type="entry name" value="S8pro/Inhibitor_I9_sf"/>
</dbReference>
<dbReference type="GO" id="GO:0003723">
    <property type="term" value="F:RNA binding"/>
    <property type="evidence" value="ECO:0007669"/>
    <property type="project" value="UniProtKB-UniRule"/>
</dbReference>
<dbReference type="Pfam" id="PF00076">
    <property type="entry name" value="RRM_1"/>
    <property type="match status" value="1"/>
</dbReference>
<feature type="domain" description="RRM" evidence="4">
    <location>
        <begin position="330"/>
        <end position="408"/>
    </location>
</feature>
<evidence type="ECO:0000313" key="5">
    <source>
        <dbReference type="EMBL" id="KAF5959167.1"/>
    </source>
</evidence>
<feature type="compositionally biased region" description="Polar residues" evidence="3">
    <location>
        <begin position="308"/>
        <end position="319"/>
    </location>
</feature>
<dbReference type="Pfam" id="PF21864">
    <property type="entry name" value="MORF_dom"/>
    <property type="match status" value="2"/>
</dbReference>
<evidence type="ECO:0000256" key="3">
    <source>
        <dbReference type="SAM" id="MobiDB-lite"/>
    </source>
</evidence>
<name>A0A7J7I3H4_CAMSI</name>
<dbReference type="InterPro" id="IPR000504">
    <property type="entry name" value="RRM_dom"/>
</dbReference>
<dbReference type="AlphaFoldDB" id="A0A7J7I3H4"/>
<accession>A0A7J7I3H4</accession>
<dbReference type="InterPro" id="IPR012677">
    <property type="entry name" value="Nucleotide-bd_a/b_plait_sf"/>
</dbReference>
<dbReference type="Proteomes" id="UP000593564">
    <property type="component" value="Unassembled WGS sequence"/>
</dbReference>
<sequence length="422" mass="45935">MEVALSPSVTTAFNPTLKFSIKLPKSCNLFPVTIKLNSNNNHHSSAIICAFNPHNLFFISSSSSSSSSSSYSSISTVSSLTTTCASSTTSTPFTTSSSTTSAHNRHWMVVMETPPQGLNSKPQIIDYYVNTLQSALGSEKDAQMCIYDASWDTHFGFCCDIDEETSHELAGLPGVLSVRPDLDFNSAKKDYGNSEVQSGSPLSTLSGSTLLFPVGKSNHWLVRMDKPAIGVVTKAQMVDYYTQLLTKVMGNEKDAQMCIYHISWQSDFGFCCELDEECARELAGVPGVLSVQPDENFDSDNKNCGGENLQQSGNSPDSLAANETTNVKTKKLFVTGLSFYTSEKTLRAAFEGFGEIVEVKIIMDKISKRSKGYAFVEYTSEEAAGAALKEMNGKIINGWMITVDVAKTNPPKYSRGRPRPAV</sequence>
<evidence type="ECO:0000259" key="4">
    <source>
        <dbReference type="PROSITE" id="PS50102"/>
    </source>
</evidence>
<dbReference type="GO" id="GO:0005739">
    <property type="term" value="C:mitochondrion"/>
    <property type="evidence" value="ECO:0007669"/>
    <property type="project" value="TreeGrafter"/>
</dbReference>
<dbReference type="InterPro" id="IPR035979">
    <property type="entry name" value="RBD_domain_sf"/>
</dbReference>
<protein>
    <recommendedName>
        <fullName evidence="4">RRM domain-containing protein</fullName>
    </recommendedName>
</protein>
<comment type="caution">
    <text evidence="5">The sequence shown here is derived from an EMBL/GenBank/DDBJ whole genome shotgun (WGS) entry which is preliminary data.</text>
</comment>
<dbReference type="SMART" id="SM00360">
    <property type="entry name" value="RRM"/>
    <property type="match status" value="1"/>
</dbReference>
<keyword evidence="6" id="KW-1185">Reference proteome</keyword>
<dbReference type="Gene3D" id="3.30.70.80">
    <property type="entry name" value="Peptidase S8 propeptide/proteinase inhibitor I9"/>
    <property type="match status" value="2"/>
</dbReference>
<dbReference type="SUPFAM" id="SSF54928">
    <property type="entry name" value="RNA-binding domain, RBD"/>
    <property type="match status" value="1"/>
</dbReference>
<keyword evidence="1" id="KW-0809">Transit peptide</keyword>
<dbReference type="PROSITE" id="PS50102">
    <property type="entry name" value="RRM"/>
    <property type="match status" value="1"/>
</dbReference>
<dbReference type="Gene3D" id="3.30.70.330">
    <property type="match status" value="1"/>
</dbReference>
<dbReference type="InterPro" id="IPR054059">
    <property type="entry name" value="MORF/ORRM1/DAG-like_MORF"/>
</dbReference>
<dbReference type="GO" id="GO:0080156">
    <property type="term" value="P:mitochondrial mRNA modification"/>
    <property type="evidence" value="ECO:0007669"/>
    <property type="project" value="TreeGrafter"/>
</dbReference>
<reference evidence="5 6" key="2">
    <citation type="submission" date="2020-07" db="EMBL/GenBank/DDBJ databases">
        <title>Genome assembly of wild tea tree DASZ reveals pedigree and selection history of tea varieties.</title>
        <authorList>
            <person name="Zhang W."/>
        </authorList>
    </citation>
    <scope>NUCLEOTIDE SEQUENCE [LARGE SCALE GENOMIC DNA]</scope>
    <source>
        <strain evidence="6">cv. G240</strain>
        <tissue evidence="5">Leaf</tissue>
    </source>
</reference>
<gene>
    <name evidence="5" type="ORF">HYC85_000376</name>
</gene>
<feature type="region of interest" description="Disordered" evidence="3">
    <location>
        <begin position="296"/>
        <end position="319"/>
    </location>
</feature>
<organism evidence="5 6">
    <name type="scientific">Camellia sinensis</name>
    <name type="common">Tea plant</name>
    <name type="synonym">Thea sinensis</name>
    <dbReference type="NCBI Taxonomy" id="4442"/>
    <lineage>
        <taxon>Eukaryota</taxon>
        <taxon>Viridiplantae</taxon>
        <taxon>Streptophyta</taxon>
        <taxon>Embryophyta</taxon>
        <taxon>Tracheophyta</taxon>
        <taxon>Spermatophyta</taxon>
        <taxon>Magnoliopsida</taxon>
        <taxon>eudicotyledons</taxon>
        <taxon>Gunneridae</taxon>
        <taxon>Pentapetalae</taxon>
        <taxon>asterids</taxon>
        <taxon>Ericales</taxon>
        <taxon>Theaceae</taxon>
        <taxon>Camellia</taxon>
    </lineage>
</organism>
<reference evidence="6" key="1">
    <citation type="journal article" date="2020" name="Nat. Commun.">
        <title>Genome assembly of wild tea tree DASZ reveals pedigree and selection history of tea varieties.</title>
        <authorList>
            <person name="Zhang W."/>
            <person name="Zhang Y."/>
            <person name="Qiu H."/>
            <person name="Guo Y."/>
            <person name="Wan H."/>
            <person name="Zhang X."/>
            <person name="Scossa F."/>
            <person name="Alseekh S."/>
            <person name="Zhang Q."/>
            <person name="Wang P."/>
            <person name="Xu L."/>
            <person name="Schmidt M.H."/>
            <person name="Jia X."/>
            <person name="Li D."/>
            <person name="Zhu A."/>
            <person name="Guo F."/>
            <person name="Chen W."/>
            <person name="Ni D."/>
            <person name="Usadel B."/>
            <person name="Fernie A.R."/>
            <person name="Wen W."/>
        </authorList>
    </citation>
    <scope>NUCLEOTIDE SEQUENCE [LARGE SCALE GENOMIC DNA]</scope>
    <source>
        <strain evidence="6">cv. G240</strain>
    </source>
</reference>
<dbReference type="GO" id="GO:0016554">
    <property type="term" value="P:cytidine to uridine editing"/>
    <property type="evidence" value="ECO:0007669"/>
    <property type="project" value="InterPro"/>
</dbReference>